<name>K3ZPL3_SETIT</name>
<evidence type="ECO:0000313" key="2">
    <source>
        <dbReference type="Proteomes" id="UP000004995"/>
    </source>
</evidence>
<reference evidence="2" key="1">
    <citation type="journal article" date="2012" name="Nat. Biotechnol.">
        <title>Reference genome sequence of the model plant Setaria.</title>
        <authorList>
            <person name="Bennetzen J.L."/>
            <person name="Schmutz J."/>
            <person name="Wang H."/>
            <person name="Percifield R."/>
            <person name="Hawkins J."/>
            <person name="Pontaroli A.C."/>
            <person name="Estep M."/>
            <person name="Feng L."/>
            <person name="Vaughn J.N."/>
            <person name="Grimwood J."/>
            <person name="Jenkins J."/>
            <person name="Barry K."/>
            <person name="Lindquist E."/>
            <person name="Hellsten U."/>
            <person name="Deshpande S."/>
            <person name="Wang X."/>
            <person name="Wu X."/>
            <person name="Mitros T."/>
            <person name="Triplett J."/>
            <person name="Yang X."/>
            <person name="Ye C.Y."/>
            <person name="Mauro-Herrera M."/>
            <person name="Wang L."/>
            <person name="Li P."/>
            <person name="Sharma M."/>
            <person name="Sharma R."/>
            <person name="Ronald P.C."/>
            <person name="Panaud O."/>
            <person name="Kellogg E.A."/>
            <person name="Brutnell T.P."/>
            <person name="Doust A.N."/>
            <person name="Tuskan G.A."/>
            <person name="Rokhsar D."/>
            <person name="Devos K.M."/>
        </authorList>
    </citation>
    <scope>NUCLEOTIDE SEQUENCE [LARGE SCALE GENOMIC DNA]</scope>
    <source>
        <strain evidence="2">cv. Yugu1</strain>
    </source>
</reference>
<reference evidence="1" key="2">
    <citation type="submission" date="2018-08" db="UniProtKB">
        <authorList>
            <consortium name="EnsemblPlants"/>
        </authorList>
    </citation>
    <scope>IDENTIFICATION</scope>
    <source>
        <strain evidence="1">Yugu1</strain>
    </source>
</reference>
<dbReference type="EnsemblPlants" id="KQK95918">
    <property type="protein sequence ID" value="KQK95918"/>
    <property type="gene ID" value="SETIT_028543mg"/>
</dbReference>
<sequence length="39" mass="4412">MVYLFPLSFSSEHGPLILDCLHKQSFCPSPEFSRSINPS</sequence>
<dbReference type="InParanoid" id="K3ZPL3"/>
<evidence type="ECO:0000313" key="1">
    <source>
        <dbReference type="EnsemblPlants" id="KQK95918"/>
    </source>
</evidence>
<protein>
    <submittedName>
        <fullName evidence="1">Uncharacterized protein</fullName>
    </submittedName>
</protein>
<dbReference type="AlphaFoldDB" id="K3ZPL3"/>
<dbReference type="Proteomes" id="UP000004995">
    <property type="component" value="Unassembled WGS sequence"/>
</dbReference>
<keyword evidence="2" id="KW-1185">Reference proteome</keyword>
<dbReference type="HOGENOM" id="CLU_3320975_0_0_1"/>
<proteinExistence type="predicted"/>
<dbReference type="EMBL" id="AGNK02005250">
    <property type="status" value="NOT_ANNOTATED_CDS"/>
    <property type="molecule type" value="Genomic_DNA"/>
</dbReference>
<dbReference type="Gramene" id="KQK95918">
    <property type="protein sequence ID" value="KQK95918"/>
    <property type="gene ID" value="SETIT_028543mg"/>
</dbReference>
<organism evidence="1 2">
    <name type="scientific">Setaria italica</name>
    <name type="common">Foxtail millet</name>
    <name type="synonym">Panicum italicum</name>
    <dbReference type="NCBI Taxonomy" id="4555"/>
    <lineage>
        <taxon>Eukaryota</taxon>
        <taxon>Viridiplantae</taxon>
        <taxon>Streptophyta</taxon>
        <taxon>Embryophyta</taxon>
        <taxon>Tracheophyta</taxon>
        <taxon>Spermatophyta</taxon>
        <taxon>Magnoliopsida</taxon>
        <taxon>Liliopsida</taxon>
        <taxon>Poales</taxon>
        <taxon>Poaceae</taxon>
        <taxon>PACMAD clade</taxon>
        <taxon>Panicoideae</taxon>
        <taxon>Panicodae</taxon>
        <taxon>Paniceae</taxon>
        <taxon>Cenchrinae</taxon>
        <taxon>Setaria</taxon>
    </lineage>
</organism>
<accession>K3ZPL3</accession>